<dbReference type="Proteomes" id="UP000198701">
    <property type="component" value="Unassembled WGS sequence"/>
</dbReference>
<evidence type="ECO:0000313" key="2">
    <source>
        <dbReference type="Proteomes" id="UP000198701"/>
    </source>
</evidence>
<gene>
    <name evidence="1" type="ORF">SAMN05216282_1127</name>
</gene>
<organism evidence="1 2">
    <name type="scientific">Cryobacterium psychrotolerans</name>
    <dbReference type="NCBI Taxonomy" id="386301"/>
    <lineage>
        <taxon>Bacteria</taxon>
        <taxon>Bacillati</taxon>
        <taxon>Actinomycetota</taxon>
        <taxon>Actinomycetes</taxon>
        <taxon>Micrococcales</taxon>
        <taxon>Microbacteriaceae</taxon>
        <taxon>Cryobacterium</taxon>
    </lineage>
</organism>
<reference evidence="1 2" key="1">
    <citation type="submission" date="2016-10" db="EMBL/GenBank/DDBJ databases">
        <authorList>
            <person name="de Groot N.N."/>
        </authorList>
    </citation>
    <scope>NUCLEOTIDE SEQUENCE [LARGE SCALE GENOMIC DNA]</scope>
    <source>
        <strain evidence="1 2">CGMCC 1.5382</strain>
    </source>
</reference>
<evidence type="ECO:0000313" key="1">
    <source>
        <dbReference type="EMBL" id="SDK74238.1"/>
    </source>
</evidence>
<accession>A0A1G9EDR2</accession>
<dbReference type="STRING" id="386301.SAMN05216282_1127"/>
<dbReference type="RefSeq" id="WP_092323865.1">
    <property type="nucleotide sequence ID" value="NZ_FNFU01000012.1"/>
</dbReference>
<dbReference type="EMBL" id="FNFU01000012">
    <property type="protein sequence ID" value="SDK74238.1"/>
    <property type="molecule type" value="Genomic_DNA"/>
</dbReference>
<keyword evidence="2" id="KW-1185">Reference proteome</keyword>
<proteinExistence type="predicted"/>
<protein>
    <submittedName>
        <fullName evidence="1">Uncharacterized protein</fullName>
    </submittedName>
</protein>
<name>A0A1G9EDR2_9MICO</name>
<sequence>MISVENARVLREAGLHWHPVSGDSFRIERPDFDSDVFTVSEMTIEAHEFDIGTILGFNGTTEWALDSLALEHALWLPREDQLRELLRGTFRSLHRLAAAGYRVEVEVAGESTAFDAADASDAYGAALLALLTRSA</sequence>
<dbReference type="AlphaFoldDB" id="A0A1G9EDR2"/>
<dbReference type="OrthoDB" id="3295834at2"/>